<sequence>MDIVCASLDRRLPAEPVSEGETAEVLAALWAHARPDDSLEHITARPEPDRVDLLLYFLTRPTDASSTRSPLHRAGDLLHRSHQASPLLRRRYLPPQLLAA</sequence>
<reference evidence="2" key="1">
    <citation type="submission" date="2022-12" db="EMBL/GenBank/DDBJ databases">
        <authorList>
            <person name="Mo P."/>
        </authorList>
    </citation>
    <scope>NUCLEOTIDE SEQUENCE [LARGE SCALE GENOMIC DNA]</scope>
    <source>
        <strain evidence="2">HUAS 3-15</strain>
    </source>
</reference>
<accession>A0ABY7Q5G2</accession>
<dbReference type="Proteomes" id="UP001212821">
    <property type="component" value="Chromosome"/>
</dbReference>
<dbReference type="RefSeq" id="WP_270145793.1">
    <property type="nucleotide sequence ID" value="NZ_CP115450.1"/>
</dbReference>
<name>A0ABY7Q5G2_9ACTN</name>
<evidence type="ECO:0000313" key="2">
    <source>
        <dbReference type="Proteomes" id="UP001212821"/>
    </source>
</evidence>
<evidence type="ECO:0000313" key="1">
    <source>
        <dbReference type="EMBL" id="WBP87933.1"/>
    </source>
</evidence>
<organism evidence="1 2">
    <name type="scientific">Kitasatospora cathayae</name>
    <dbReference type="NCBI Taxonomy" id="3004092"/>
    <lineage>
        <taxon>Bacteria</taxon>
        <taxon>Bacillati</taxon>
        <taxon>Actinomycetota</taxon>
        <taxon>Actinomycetes</taxon>
        <taxon>Kitasatosporales</taxon>
        <taxon>Streptomycetaceae</taxon>
        <taxon>Kitasatospora</taxon>
    </lineage>
</organism>
<proteinExistence type="predicted"/>
<dbReference type="EMBL" id="CP115450">
    <property type="protein sequence ID" value="WBP87933.1"/>
    <property type="molecule type" value="Genomic_DNA"/>
</dbReference>
<protein>
    <submittedName>
        <fullName evidence="1">Uncharacterized protein</fullName>
    </submittedName>
</protein>
<gene>
    <name evidence="1" type="ORF">O1G21_20195</name>
</gene>
<keyword evidence="2" id="KW-1185">Reference proteome</keyword>